<evidence type="ECO:0000256" key="5">
    <source>
        <dbReference type="ARBA" id="ARBA00022737"/>
    </source>
</evidence>
<accession>A0A6B2LER9</accession>
<evidence type="ECO:0000313" key="10">
    <source>
        <dbReference type="EMBL" id="NDV35465.1"/>
    </source>
</evidence>
<dbReference type="PROSITE" id="PS50920">
    <property type="entry name" value="SOLCAR"/>
    <property type="match status" value="3"/>
</dbReference>
<sequence length="246" mass="26707">MYPLDTLKTRMQAEGGFWKAGGFKRIYSGVWAAAGGSAPGAALFFGSYEYAKMKLERDGRDGYKPLIHMAAASVGECAACLVRVPTENVKQKMQAKLFPTTKDTILNILKVQGPTGFYVGYFTTLMREIPFALIQFPIYEKLKSYWSKQQSKATSPLQSALCGSIAGAFAAGLTTPMDVVKTRLMLGMNAYSGPLDVVRNIIEKEGIGALYSGVGPRVLLIGVGGYVFFGAFESAKSLFTSFTHKK</sequence>
<evidence type="ECO:0000256" key="4">
    <source>
        <dbReference type="ARBA" id="ARBA00022692"/>
    </source>
</evidence>
<protein>
    <recommendedName>
        <fullName evidence="11">Mitochondrial carrier protein</fullName>
    </recommendedName>
</protein>
<comment type="subcellular location">
    <subcellularLocation>
        <location evidence="1">Membrane</location>
        <topology evidence="1">Multi-pass membrane protein</topology>
    </subcellularLocation>
</comment>
<keyword evidence="3 9" id="KW-0813">Transport</keyword>
<keyword evidence="7 8" id="KW-0472">Membrane</keyword>
<evidence type="ECO:0000256" key="2">
    <source>
        <dbReference type="ARBA" id="ARBA00006375"/>
    </source>
</evidence>
<evidence type="ECO:0000256" key="6">
    <source>
        <dbReference type="ARBA" id="ARBA00022989"/>
    </source>
</evidence>
<feature type="repeat" description="Solcar" evidence="8">
    <location>
        <begin position="63"/>
        <end position="145"/>
    </location>
</feature>
<dbReference type="PANTHER" id="PTHR45667">
    <property type="entry name" value="S-ADENOSYLMETHIONINE MITOCHONDRIAL CARRIER PROTEIN"/>
    <property type="match status" value="1"/>
</dbReference>
<dbReference type="GO" id="GO:0016020">
    <property type="term" value="C:membrane"/>
    <property type="evidence" value="ECO:0007669"/>
    <property type="project" value="UniProtKB-SubCell"/>
</dbReference>
<organism evidence="10">
    <name type="scientific">Arcella intermedia</name>
    <dbReference type="NCBI Taxonomy" id="1963864"/>
    <lineage>
        <taxon>Eukaryota</taxon>
        <taxon>Amoebozoa</taxon>
        <taxon>Tubulinea</taxon>
        <taxon>Elardia</taxon>
        <taxon>Arcellinida</taxon>
        <taxon>Sphaerothecina</taxon>
        <taxon>Arcellidae</taxon>
        <taxon>Arcella</taxon>
    </lineage>
</organism>
<evidence type="ECO:0000256" key="3">
    <source>
        <dbReference type="ARBA" id="ARBA00022448"/>
    </source>
</evidence>
<keyword evidence="4 8" id="KW-0812">Transmembrane</keyword>
<proteinExistence type="inferred from homology"/>
<dbReference type="InterPro" id="IPR018108">
    <property type="entry name" value="MCP_transmembrane"/>
</dbReference>
<evidence type="ECO:0000256" key="1">
    <source>
        <dbReference type="ARBA" id="ARBA00004141"/>
    </source>
</evidence>
<reference evidence="10" key="1">
    <citation type="journal article" date="2020" name="J. Eukaryot. Microbiol.">
        <title>De novo Sequencing, Assembly and Annotation of the Transcriptome for the Free-Living Testate Amoeba Arcella intermedia.</title>
        <authorList>
            <person name="Ribeiro G.M."/>
            <person name="Porfirio-Sousa A.L."/>
            <person name="Maurer-Alcala X.X."/>
            <person name="Katz L.A."/>
            <person name="Lahr D.J.G."/>
        </authorList>
    </citation>
    <scope>NUCLEOTIDE SEQUENCE</scope>
</reference>
<evidence type="ECO:0000256" key="9">
    <source>
        <dbReference type="RuleBase" id="RU000488"/>
    </source>
</evidence>
<evidence type="ECO:0008006" key="11">
    <source>
        <dbReference type="Google" id="ProtNLM"/>
    </source>
</evidence>
<dbReference type="InterPro" id="IPR023395">
    <property type="entry name" value="MCP_dom_sf"/>
</dbReference>
<evidence type="ECO:0000256" key="7">
    <source>
        <dbReference type="ARBA" id="ARBA00023136"/>
    </source>
</evidence>
<dbReference type="Gene3D" id="1.50.40.10">
    <property type="entry name" value="Mitochondrial carrier domain"/>
    <property type="match status" value="1"/>
</dbReference>
<name>A0A6B2LER9_9EUKA</name>
<dbReference type="EMBL" id="GIBP01006496">
    <property type="protein sequence ID" value="NDV35465.1"/>
    <property type="molecule type" value="Transcribed_RNA"/>
</dbReference>
<evidence type="ECO:0000256" key="8">
    <source>
        <dbReference type="PROSITE-ProRule" id="PRU00282"/>
    </source>
</evidence>
<keyword evidence="6" id="KW-1133">Transmembrane helix</keyword>
<feature type="repeat" description="Solcar" evidence="8">
    <location>
        <begin position="1"/>
        <end position="54"/>
    </location>
</feature>
<feature type="repeat" description="Solcar" evidence="8">
    <location>
        <begin position="154"/>
        <end position="238"/>
    </location>
</feature>
<dbReference type="AlphaFoldDB" id="A0A6B2LER9"/>
<keyword evidence="5" id="KW-0677">Repeat</keyword>
<comment type="similarity">
    <text evidence="2 9">Belongs to the mitochondrial carrier (TC 2.A.29) family.</text>
</comment>
<dbReference type="SUPFAM" id="SSF103506">
    <property type="entry name" value="Mitochondrial carrier"/>
    <property type="match status" value="1"/>
</dbReference>
<dbReference type="Pfam" id="PF00153">
    <property type="entry name" value="Mito_carr"/>
    <property type="match status" value="3"/>
</dbReference>